<sequence>MAETVELTLPPHSYVTVMAHDEPNEHSHTFHVTNNGEVPVIAESIHHEADDEEHPLVETIAPSQSHQFKHGENYKKCVLKVTNNTDQEAVFSATGGKATAADLQAKIKPMVKEHTEAV</sequence>
<evidence type="ECO:0000313" key="1">
    <source>
        <dbReference type="EMBL" id="CAH1112976.1"/>
    </source>
</evidence>
<dbReference type="OrthoDB" id="10448570at2759"/>
<keyword evidence="2" id="KW-1185">Reference proteome</keyword>
<dbReference type="Proteomes" id="UP001153636">
    <property type="component" value="Chromosome 7"/>
</dbReference>
<organism evidence="1 2">
    <name type="scientific">Psylliodes chrysocephalus</name>
    <dbReference type="NCBI Taxonomy" id="3402493"/>
    <lineage>
        <taxon>Eukaryota</taxon>
        <taxon>Metazoa</taxon>
        <taxon>Ecdysozoa</taxon>
        <taxon>Arthropoda</taxon>
        <taxon>Hexapoda</taxon>
        <taxon>Insecta</taxon>
        <taxon>Pterygota</taxon>
        <taxon>Neoptera</taxon>
        <taxon>Endopterygota</taxon>
        <taxon>Coleoptera</taxon>
        <taxon>Polyphaga</taxon>
        <taxon>Cucujiformia</taxon>
        <taxon>Chrysomeloidea</taxon>
        <taxon>Chrysomelidae</taxon>
        <taxon>Galerucinae</taxon>
        <taxon>Alticini</taxon>
        <taxon>Psylliodes</taxon>
    </lineage>
</organism>
<gene>
    <name evidence="1" type="ORF">PSYICH_LOCUS13296</name>
</gene>
<reference evidence="1" key="1">
    <citation type="submission" date="2022-01" db="EMBL/GenBank/DDBJ databases">
        <authorList>
            <person name="King R."/>
        </authorList>
    </citation>
    <scope>NUCLEOTIDE SEQUENCE</scope>
</reference>
<dbReference type="AlphaFoldDB" id="A0A9P0D7J1"/>
<evidence type="ECO:0000313" key="2">
    <source>
        <dbReference type="Proteomes" id="UP001153636"/>
    </source>
</evidence>
<dbReference type="EMBL" id="OV651819">
    <property type="protein sequence ID" value="CAH1112976.1"/>
    <property type="molecule type" value="Genomic_DNA"/>
</dbReference>
<proteinExistence type="predicted"/>
<protein>
    <submittedName>
        <fullName evidence="1">Uncharacterized protein</fullName>
    </submittedName>
</protein>
<accession>A0A9P0D7J1</accession>
<name>A0A9P0D7J1_9CUCU</name>